<dbReference type="InterPro" id="IPR050615">
    <property type="entry name" value="ATP-dep_DNA_Helicase"/>
</dbReference>
<feature type="domain" description="Helicase ATP-binding" evidence="5">
    <location>
        <begin position="96"/>
        <end position="245"/>
    </location>
</feature>
<dbReference type="PANTHER" id="PTHR11274:SF0">
    <property type="entry name" value="GENERAL TRANSCRIPTION AND DNA REPAIR FACTOR IIH HELICASE SUBUNIT XPB"/>
    <property type="match status" value="1"/>
</dbReference>
<keyword evidence="4" id="KW-0067">ATP-binding</keyword>
<evidence type="ECO:0000256" key="2">
    <source>
        <dbReference type="ARBA" id="ARBA00022801"/>
    </source>
</evidence>
<dbReference type="PANTHER" id="PTHR11274">
    <property type="entry name" value="RAD25/XP-B DNA REPAIR HELICASE"/>
    <property type="match status" value="1"/>
</dbReference>
<dbReference type="EMBL" id="MN739993">
    <property type="protein sequence ID" value="QHT81951.1"/>
    <property type="molecule type" value="Genomic_DNA"/>
</dbReference>
<evidence type="ECO:0000313" key="6">
    <source>
        <dbReference type="EMBL" id="QHT81951.1"/>
    </source>
</evidence>
<dbReference type="InterPro" id="IPR014001">
    <property type="entry name" value="Helicase_ATP-bd"/>
</dbReference>
<dbReference type="GO" id="GO:0005524">
    <property type="term" value="F:ATP binding"/>
    <property type="evidence" value="ECO:0007669"/>
    <property type="project" value="UniProtKB-KW"/>
</dbReference>
<dbReference type="SMART" id="SM00487">
    <property type="entry name" value="DEXDc"/>
    <property type="match status" value="1"/>
</dbReference>
<keyword evidence="2" id="KW-0378">Hydrolase</keyword>
<dbReference type="InterPro" id="IPR027417">
    <property type="entry name" value="P-loop_NTPase"/>
</dbReference>
<dbReference type="Gene3D" id="3.40.50.300">
    <property type="entry name" value="P-loop containing nucleotide triphosphate hydrolases"/>
    <property type="match status" value="2"/>
</dbReference>
<sequence>MAYLGKKGYTVFKKDLTSSQISKIRDELTVKPHTTHGQEPSYPIYLESDRKFYLPRYYGMEELGKVDMTLSPGQTIHLPFTGSLFPYQEGIIRTYLSHVGDSGGGLLDVEPGKGKTVMALNIISQLKRKTLVVVHKSFLMNQWEERIHTFLPSAKVGKIQGDCIDVEGKDIVLGMLQSLSSKVYPEDMWDSFGLCVFDECHHLSAEVFSKVMTRIVTPYTLGLSGTMTRKDGLTKVFKYFIGPVVHKEKSDLTTEVHVKTIFLQNDALFEGVKTDYKGSPLYSCLISRLDHVGRNALLLEVVKEELRKQSDQQIMILAHTKSLLAHLFEGVQAFETSVGYYLGGMKEAALKESESKKIILGTYAMASEGLDIKTLTTLFMVTPKSDICQSVGRILRSKEHSPLVVDFVDEQDMFLSQYKKRLQYYQSKFFKVEEYDTFQSYQQGRSTIKPPKKTKKACLVNI</sequence>
<evidence type="ECO:0000256" key="1">
    <source>
        <dbReference type="ARBA" id="ARBA00022741"/>
    </source>
</evidence>
<evidence type="ECO:0000259" key="5">
    <source>
        <dbReference type="PROSITE" id="PS51192"/>
    </source>
</evidence>
<reference evidence="6" key="1">
    <citation type="journal article" date="2020" name="Nature">
        <title>Giant virus diversity and host interactions through global metagenomics.</title>
        <authorList>
            <person name="Schulz F."/>
            <person name="Roux S."/>
            <person name="Paez-Espino D."/>
            <person name="Jungbluth S."/>
            <person name="Walsh D.A."/>
            <person name="Denef V.J."/>
            <person name="McMahon K.D."/>
            <person name="Konstantinidis K.T."/>
            <person name="Eloe-Fadrosh E.A."/>
            <person name="Kyrpides N.C."/>
            <person name="Woyke T."/>
        </authorList>
    </citation>
    <scope>NUCLEOTIDE SEQUENCE</scope>
    <source>
        <strain evidence="6">GVMAG-M-3300023184-160</strain>
    </source>
</reference>
<dbReference type="CDD" id="cd17926">
    <property type="entry name" value="DEXHc_RE"/>
    <property type="match status" value="1"/>
</dbReference>
<dbReference type="Pfam" id="PF04851">
    <property type="entry name" value="ResIII"/>
    <property type="match status" value="1"/>
</dbReference>
<name>A0A6C0HMN8_9ZZZZ</name>
<dbReference type="GO" id="GO:0003677">
    <property type="term" value="F:DNA binding"/>
    <property type="evidence" value="ECO:0007669"/>
    <property type="project" value="InterPro"/>
</dbReference>
<keyword evidence="1" id="KW-0547">Nucleotide-binding</keyword>
<protein>
    <recommendedName>
        <fullName evidence="5">Helicase ATP-binding domain-containing protein</fullName>
    </recommendedName>
</protein>
<dbReference type="InterPro" id="IPR006935">
    <property type="entry name" value="Helicase/UvrB_N"/>
</dbReference>
<dbReference type="GO" id="GO:0004386">
    <property type="term" value="F:helicase activity"/>
    <property type="evidence" value="ECO:0007669"/>
    <property type="project" value="UniProtKB-KW"/>
</dbReference>
<dbReference type="PROSITE" id="PS51192">
    <property type="entry name" value="HELICASE_ATP_BIND_1"/>
    <property type="match status" value="1"/>
</dbReference>
<accession>A0A6C0HMN8</accession>
<keyword evidence="3" id="KW-0347">Helicase</keyword>
<evidence type="ECO:0000256" key="3">
    <source>
        <dbReference type="ARBA" id="ARBA00022806"/>
    </source>
</evidence>
<dbReference type="GO" id="GO:0016787">
    <property type="term" value="F:hydrolase activity"/>
    <property type="evidence" value="ECO:0007669"/>
    <property type="project" value="UniProtKB-KW"/>
</dbReference>
<dbReference type="SUPFAM" id="SSF52540">
    <property type="entry name" value="P-loop containing nucleoside triphosphate hydrolases"/>
    <property type="match status" value="2"/>
</dbReference>
<organism evidence="6">
    <name type="scientific">viral metagenome</name>
    <dbReference type="NCBI Taxonomy" id="1070528"/>
    <lineage>
        <taxon>unclassified sequences</taxon>
        <taxon>metagenomes</taxon>
        <taxon>organismal metagenomes</taxon>
    </lineage>
</organism>
<proteinExistence type="predicted"/>
<dbReference type="AlphaFoldDB" id="A0A6C0HMN8"/>
<evidence type="ECO:0000256" key="4">
    <source>
        <dbReference type="ARBA" id="ARBA00022840"/>
    </source>
</evidence>